<keyword evidence="9" id="KW-0206">Cytoskeleton</keyword>
<dbReference type="GO" id="GO:0000226">
    <property type="term" value="P:microtubule cytoskeleton organization"/>
    <property type="evidence" value="ECO:0007669"/>
    <property type="project" value="TreeGrafter"/>
</dbReference>
<evidence type="ECO:0000256" key="2">
    <source>
        <dbReference type="ARBA" id="ARBA00006118"/>
    </source>
</evidence>
<keyword evidence="7" id="KW-0067">ATP-binding</keyword>
<dbReference type="GO" id="GO:0005524">
    <property type="term" value="F:ATP binding"/>
    <property type="evidence" value="ECO:0007669"/>
    <property type="project" value="UniProtKB-KW"/>
</dbReference>
<name>G0UM26_TRYCI</name>
<feature type="compositionally biased region" description="Low complexity" evidence="11">
    <location>
        <begin position="27"/>
        <end position="42"/>
    </location>
</feature>
<dbReference type="SUPFAM" id="SSF56059">
    <property type="entry name" value="Glutathione synthetase ATP-binding domain-like"/>
    <property type="match status" value="1"/>
</dbReference>
<keyword evidence="4 12" id="KW-0436">Ligase</keyword>
<keyword evidence="5" id="KW-0493">Microtubule</keyword>
<evidence type="ECO:0000256" key="3">
    <source>
        <dbReference type="ARBA" id="ARBA00022490"/>
    </source>
</evidence>
<reference evidence="12" key="1">
    <citation type="journal article" date="2012" name="Proc. Natl. Acad. Sci. U.S.A.">
        <title>Antigenic diversity is generated by distinct evolutionary mechanisms in African trypanosome species.</title>
        <authorList>
            <person name="Jackson A.P."/>
            <person name="Berry A."/>
            <person name="Aslett M."/>
            <person name="Allison H.C."/>
            <person name="Burton P."/>
            <person name="Vavrova-Anderson J."/>
            <person name="Brown R."/>
            <person name="Browne H."/>
            <person name="Corton N."/>
            <person name="Hauser H."/>
            <person name="Gamble J."/>
            <person name="Gilderthorp R."/>
            <person name="Marcello L."/>
            <person name="McQuillan J."/>
            <person name="Otto T.D."/>
            <person name="Quail M.A."/>
            <person name="Sanders M.J."/>
            <person name="van Tonder A."/>
            <person name="Ginger M.L."/>
            <person name="Field M.C."/>
            <person name="Barry J.D."/>
            <person name="Hertz-Fowler C."/>
            <person name="Berriman M."/>
        </authorList>
    </citation>
    <scope>NUCLEOTIDE SEQUENCE</scope>
    <source>
        <strain evidence="12">IL3000</strain>
    </source>
</reference>
<accession>G0UM26</accession>
<feature type="region of interest" description="Disordered" evidence="11">
    <location>
        <begin position="66"/>
        <end position="96"/>
    </location>
</feature>
<evidence type="ECO:0000256" key="8">
    <source>
        <dbReference type="ARBA" id="ARBA00023069"/>
    </source>
</evidence>
<proteinExistence type="inferred from homology"/>
<protein>
    <submittedName>
        <fullName evidence="12">Putative tubulin tyrosine ligase</fullName>
    </submittedName>
</protein>
<comment type="similarity">
    <text evidence="2">Belongs to the tubulin polyglutamylase family.</text>
</comment>
<feature type="region of interest" description="Disordered" evidence="11">
    <location>
        <begin position="1"/>
        <end position="42"/>
    </location>
</feature>
<dbReference type="GO" id="GO:0036064">
    <property type="term" value="C:ciliary basal body"/>
    <property type="evidence" value="ECO:0007669"/>
    <property type="project" value="TreeGrafter"/>
</dbReference>
<keyword evidence="6" id="KW-0547">Nucleotide-binding</keyword>
<dbReference type="PANTHER" id="PTHR12241:SF31">
    <property type="entry name" value="POLYGLUTAMYLASE COMPLEX SUBUNIT TTLL1"/>
    <property type="match status" value="1"/>
</dbReference>
<keyword evidence="3" id="KW-0963">Cytoplasm</keyword>
<dbReference type="InterPro" id="IPR004344">
    <property type="entry name" value="TTL/TTLL_fam"/>
</dbReference>
<dbReference type="GO" id="GO:0015631">
    <property type="term" value="F:tubulin binding"/>
    <property type="evidence" value="ECO:0007669"/>
    <property type="project" value="TreeGrafter"/>
</dbReference>
<gene>
    <name evidence="12" type="ORF">TCIL3000_5_4350</name>
</gene>
<dbReference type="EMBL" id="HE575318">
    <property type="protein sequence ID" value="CCC90688.1"/>
    <property type="molecule type" value="Genomic_DNA"/>
</dbReference>
<sequence>MFPNTAVRHGGVNSISTKRKNEAYGGSRSAKPSVSPSSAAHSMQVSGSLNVLQTIGGSGRIGTVVTPSSSSIHGSLPSGTNTQFAGSARGSDAGKANSIRCRTPQMQLIIAELSGARQDLPVLRYRTDLDKHVIHFAFRRFPRSVEIIEDEEITAGEWHFFWMSVGRVRSLFASSEYRLTDSQIINHFPNHYELTRKDLMYKNIKKYIKDPNNVLLRLPYNIVQQAVKNSANVAGLRFADCVPITYNIPNDLAMFEEEFRRQPGSTWIVKPTARSQGRGIFLVNRMSQLKKWLKDRRDTEEFDGVVAMQSFVVSKYIRDPLLIGGKKFDLRLYVLVTSFKPLVAYLHEKGFARFCATRYVANAMTDEDLGSHLTNVALQKGEKEYNASHGGKWSFVNLLLFIQGRYGAAAADGLMYGIEFVIYHSLRALESVMFNDRHCFELYGYDILVDSQLRPHLIEVNSSPSLSTTTMADRLLKEEVLQDVFQVVFPPDFPSSSAMPYWEYRLRTDLTTALPTGFRLLQVAEC</sequence>
<organism evidence="12">
    <name type="scientific">Trypanosoma congolense (strain IL3000)</name>
    <dbReference type="NCBI Taxonomy" id="1068625"/>
    <lineage>
        <taxon>Eukaryota</taxon>
        <taxon>Discoba</taxon>
        <taxon>Euglenozoa</taxon>
        <taxon>Kinetoplastea</taxon>
        <taxon>Metakinetoplastina</taxon>
        <taxon>Trypanosomatida</taxon>
        <taxon>Trypanosomatidae</taxon>
        <taxon>Trypanosoma</taxon>
        <taxon>Nannomonas</taxon>
    </lineage>
</organism>
<feature type="compositionally biased region" description="Low complexity" evidence="11">
    <location>
        <begin position="67"/>
        <end position="79"/>
    </location>
</feature>
<dbReference type="PROSITE" id="PS51221">
    <property type="entry name" value="TTL"/>
    <property type="match status" value="1"/>
</dbReference>
<evidence type="ECO:0000256" key="5">
    <source>
        <dbReference type="ARBA" id="ARBA00022701"/>
    </source>
</evidence>
<dbReference type="PANTHER" id="PTHR12241">
    <property type="entry name" value="TUBULIN POLYGLUTAMYLASE"/>
    <property type="match status" value="1"/>
</dbReference>
<evidence type="ECO:0000256" key="1">
    <source>
        <dbReference type="ARBA" id="ARBA00004120"/>
    </source>
</evidence>
<keyword evidence="8" id="KW-0969">Cilium</keyword>
<evidence type="ECO:0000256" key="4">
    <source>
        <dbReference type="ARBA" id="ARBA00022598"/>
    </source>
</evidence>
<evidence type="ECO:0000313" key="12">
    <source>
        <dbReference type="EMBL" id="CCC90688.1"/>
    </source>
</evidence>
<evidence type="ECO:0000256" key="10">
    <source>
        <dbReference type="ARBA" id="ARBA00023273"/>
    </source>
</evidence>
<dbReference type="GO" id="GO:0005874">
    <property type="term" value="C:microtubule"/>
    <property type="evidence" value="ECO:0007669"/>
    <property type="project" value="UniProtKB-KW"/>
</dbReference>
<evidence type="ECO:0000256" key="11">
    <source>
        <dbReference type="SAM" id="MobiDB-lite"/>
    </source>
</evidence>
<evidence type="ECO:0000256" key="9">
    <source>
        <dbReference type="ARBA" id="ARBA00023212"/>
    </source>
</evidence>
<dbReference type="Gene3D" id="3.30.470.20">
    <property type="entry name" value="ATP-grasp fold, B domain"/>
    <property type="match status" value="1"/>
</dbReference>
<comment type="subcellular location">
    <subcellularLocation>
        <location evidence="1">Cytoplasm</location>
        <location evidence="1">Cytoskeleton</location>
        <location evidence="1">Cilium basal body</location>
    </subcellularLocation>
</comment>
<evidence type="ECO:0000256" key="6">
    <source>
        <dbReference type="ARBA" id="ARBA00022741"/>
    </source>
</evidence>
<dbReference type="Pfam" id="PF03133">
    <property type="entry name" value="TTL"/>
    <property type="match status" value="1"/>
</dbReference>
<dbReference type="GO" id="GO:0070740">
    <property type="term" value="F:tubulin-glutamic acid ligase activity"/>
    <property type="evidence" value="ECO:0007669"/>
    <property type="project" value="TreeGrafter"/>
</dbReference>
<keyword evidence="10" id="KW-0966">Cell projection</keyword>
<dbReference type="AlphaFoldDB" id="G0UM26"/>
<dbReference type="VEuPathDB" id="TriTrypDB:TcIL3000_5_4350"/>
<evidence type="ECO:0000256" key="7">
    <source>
        <dbReference type="ARBA" id="ARBA00022840"/>
    </source>
</evidence>